<accession>A0A1C2I907</accession>
<proteinExistence type="predicted"/>
<protein>
    <submittedName>
        <fullName evidence="1">Uncharacterized protein</fullName>
    </submittedName>
</protein>
<evidence type="ECO:0000313" key="3">
    <source>
        <dbReference type="Proteomes" id="UP000094893"/>
    </source>
</evidence>
<name>A0A1C2I907_ACITH</name>
<gene>
    <name evidence="2" type="ORF">A6M23_05100</name>
    <name evidence="1" type="ORF">A6P07_09765</name>
</gene>
<sequence>MSIEFAIKSLQDFIRDVRSEARAASDGKGSNDLPQEDTIRVYFRNQNEVDEAYASAWVHRYHPKAFNMFPGFDANGTDPLHAIGDGNVARRVGGQMHPILGAPWGRISGGADVRGTIGIGENDEETSVIMPIGMTQAMAHLAFLAAWESGKLGMMAPEIHFDHPAVALRTHLEINKRDKVRVINFAFPAYLSSDSREVMDSVRDALDNGSPLMVISPKTAESHHYFATESQFDIATLVELGVVVQQFTIAERVRLQVDKSAIFAASKNIRIEQSQLSNMGMHFQSSGFGQDSKATMQEGAA</sequence>
<reference evidence="1 3" key="1">
    <citation type="journal article" date="2016" name="Int. J. Mol. Sci.">
        <title>Comparative genomics of the extreme acidophile Acidithiobacillus thiooxidans reveals intraspecific divergence and niche adaptation.</title>
        <authorList>
            <person name="Zhang X."/>
            <person name="Feng X."/>
            <person name="Tao J."/>
            <person name="Ma L."/>
            <person name="Xiao Y."/>
            <person name="Liang Y."/>
            <person name="Liu X."/>
            <person name="Yin H."/>
        </authorList>
    </citation>
    <scope>NUCLEOTIDE SEQUENCE [LARGE SCALE GENOMIC DNA]</scope>
    <source>
        <strain evidence="1 3">A02</strain>
        <strain evidence="2">DXS-W</strain>
    </source>
</reference>
<dbReference type="EMBL" id="LWSA01000142">
    <property type="protein sequence ID" value="OCX72476.1"/>
    <property type="molecule type" value="Genomic_DNA"/>
</dbReference>
<comment type="caution">
    <text evidence="1">The sequence shown here is derived from an EMBL/GenBank/DDBJ whole genome shotgun (WGS) entry which is preliminary data.</text>
</comment>
<dbReference type="EMBL" id="LWRY01000032">
    <property type="protein sequence ID" value="OCX74747.1"/>
    <property type="molecule type" value="Genomic_DNA"/>
</dbReference>
<dbReference type="AlphaFoldDB" id="A0A1C2I907"/>
<dbReference type="OrthoDB" id="10018455at2"/>
<dbReference type="Proteomes" id="UP000094893">
    <property type="component" value="Unassembled WGS sequence"/>
</dbReference>
<evidence type="ECO:0000313" key="1">
    <source>
        <dbReference type="EMBL" id="OCX72476.1"/>
    </source>
</evidence>
<keyword evidence="4" id="KW-1185">Reference proteome</keyword>
<organism evidence="1 3">
    <name type="scientific">Acidithiobacillus thiooxidans</name>
    <name type="common">Thiobacillus thiooxidans</name>
    <dbReference type="NCBI Taxonomy" id="930"/>
    <lineage>
        <taxon>Bacteria</taxon>
        <taxon>Pseudomonadati</taxon>
        <taxon>Pseudomonadota</taxon>
        <taxon>Acidithiobacillia</taxon>
        <taxon>Acidithiobacillales</taxon>
        <taxon>Acidithiobacillaceae</taxon>
        <taxon>Acidithiobacillus</taxon>
    </lineage>
</organism>
<dbReference type="RefSeq" id="WP_024893832.1">
    <property type="nucleotide sequence ID" value="NZ_LGYM01000022.1"/>
</dbReference>
<dbReference type="Proteomes" id="UP000095008">
    <property type="component" value="Unassembled WGS sequence"/>
</dbReference>
<evidence type="ECO:0000313" key="2">
    <source>
        <dbReference type="EMBL" id="OCX74747.1"/>
    </source>
</evidence>
<evidence type="ECO:0000313" key="4">
    <source>
        <dbReference type="Proteomes" id="UP000095008"/>
    </source>
</evidence>